<evidence type="ECO:0000259" key="6">
    <source>
        <dbReference type="SMART" id="SM00739"/>
    </source>
</evidence>
<feature type="domain" description="NusG-like N-terminal" evidence="5">
    <location>
        <begin position="1"/>
        <end position="108"/>
    </location>
</feature>
<dbReference type="Gene3D" id="3.30.70.940">
    <property type="entry name" value="NusG, N-terminal domain"/>
    <property type="match status" value="1"/>
</dbReference>
<gene>
    <name evidence="7" type="ORF">METZ01_LOCUS9206</name>
</gene>
<dbReference type="InterPro" id="IPR008991">
    <property type="entry name" value="Translation_prot_SH3-like_sf"/>
</dbReference>
<dbReference type="SMART" id="SM00738">
    <property type="entry name" value="NGN"/>
    <property type="match status" value="1"/>
</dbReference>
<organism evidence="7">
    <name type="scientific">marine metagenome</name>
    <dbReference type="NCBI Taxonomy" id="408172"/>
    <lineage>
        <taxon>unclassified sequences</taxon>
        <taxon>metagenomes</taxon>
        <taxon>ecological metagenomes</taxon>
    </lineage>
</organism>
<dbReference type="GO" id="GO:0031564">
    <property type="term" value="P:transcription antitermination"/>
    <property type="evidence" value="ECO:0007669"/>
    <property type="project" value="UniProtKB-KW"/>
</dbReference>
<dbReference type="GO" id="GO:0005829">
    <property type="term" value="C:cytosol"/>
    <property type="evidence" value="ECO:0007669"/>
    <property type="project" value="TreeGrafter"/>
</dbReference>
<keyword evidence="3" id="KW-0805">Transcription regulation</keyword>
<reference evidence="7" key="1">
    <citation type="submission" date="2018-05" db="EMBL/GenBank/DDBJ databases">
        <authorList>
            <person name="Lanie J.A."/>
            <person name="Ng W.-L."/>
            <person name="Kazmierczak K.M."/>
            <person name="Andrzejewski T.M."/>
            <person name="Davidsen T.M."/>
            <person name="Wayne K.J."/>
            <person name="Tettelin H."/>
            <person name="Glass J.I."/>
            <person name="Rusch D."/>
            <person name="Podicherti R."/>
            <person name="Tsui H.-C.T."/>
            <person name="Winkler M.E."/>
        </authorList>
    </citation>
    <scope>NUCLEOTIDE SEQUENCE</scope>
</reference>
<dbReference type="InterPro" id="IPR043425">
    <property type="entry name" value="NusG-like"/>
</dbReference>
<evidence type="ECO:0000256" key="2">
    <source>
        <dbReference type="ARBA" id="ARBA00022814"/>
    </source>
</evidence>
<dbReference type="FunFam" id="2.30.30.30:FF:000002">
    <property type="entry name" value="Transcription termination/antitermination factor NusG"/>
    <property type="match status" value="1"/>
</dbReference>
<evidence type="ECO:0000256" key="3">
    <source>
        <dbReference type="ARBA" id="ARBA00023015"/>
    </source>
</evidence>
<evidence type="ECO:0000256" key="1">
    <source>
        <dbReference type="ARBA" id="ARBA00022472"/>
    </source>
</evidence>
<dbReference type="CDD" id="cd06091">
    <property type="entry name" value="KOW_NusG"/>
    <property type="match status" value="1"/>
</dbReference>
<dbReference type="EMBL" id="UINC01000496">
    <property type="protein sequence ID" value="SUZ56352.1"/>
    <property type="molecule type" value="Genomic_DNA"/>
</dbReference>
<dbReference type="Gene3D" id="2.30.30.30">
    <property type="match status" value="1"/>
</dbReference>
<evidence type="ECO:0000256" key="4">
    <source>
        <dbReference type="ARBA" id="ARBA00023163"/>
    </source>
</evidence>
<accession>A0A381NP05</accession>
<dbReference type="GO" id="GO:0006353">
    <property type="term" value="P:DNA-templated transcription termination"/>
    <property type="evidence" value="ECO:0007669"/>
    <property type="project" value="UniProtKB-KW"/>
</dbReference>
<proteinExistence type="inferred from homology"/>
<dbReference type="CDD" id="cd09891">
    <property type="entry name" value="NGN_Bact_1"/>
    <property type="match status" value="1"/>
</dbReference>
<name>A0A381NP05_9ZZZZ</name>
<evidence type="ECO:0000259" key="5">
    <source>
        <dbReference type="SMART" id="SM00738"/>
    </source>
</evidence>
<dbReference type="SUPFAM" id="SSF50104">
    <property type="entry name" value="Translation proteins SH3-like domain"/>
    <property type="match status" value="1"/>
</dbReference>
<keyword evidence="4" id="KW-0804">Transcription</keyword>
<keyword evidence="2" id="KW-0889">Transcription antitermination</keyword>
<dbReference type="AlphaFoldDB" id="A0A381NP05"/>
<dbReference type="InterPro" id="IPR014722">
    <property type="entry name" value="Rib_uL2_dom2"/>
</dbReference>
<dbReference type="PANTHER" id="PTHR30265">
    <property type="entry name" value="RHO-INTERACTING TRANSCRIPTION TERMINATION FACTOR NUSG"/>
    <property type="match status" value="1"/>
</dbReference>
<dbReference type="InterPro" id="IPR047050">
    <property type="entry name" value="NGN"/>
</dbReference>
<dbReference type="PANTHER" id="PTHR30265:SF2">
    <property type="entry name" value="TRANSCRIPTION TERMINATION_ANTITERMINATION PROTEIN NUSG"/>
    <property type="match status" value="1"/>
</dbReference>
<feature type="domain" description="KOW" evidence="6">
    <location>
        <begin position="120"/>
        <end position="147"/>
    </location>
</feature>
<dbReference type="InterPro" id="IPR001062">
    <property type="entry name" value="Transcrpt_antiterm_NusG"/>
</dbReference>
<protein>
    <recommendedName>
        <fullName evidence="8">Transcription termination/antitermination protein NusG</fullName>
    </recommendedName>
</protein>
<dbReference type="Pfam" id="PF02357">
    <property type="entry name" value="NusG"/>
    <property type="match status" value="1"/>
</dbReference>
<sequence length="178" mass="20338">MEWYSVRVLSGKEKKIRDTIMSEITAGSDNGKIEEVLVPSENVVEMRSGKKVVKDRVFYPGYVLVKMEMDNESRHYVENISGVMSFVGPKGEPESLKPEEVNRILGEVEVKEGQEVMLTRFRRDEVVKIIDGPFVDFEGSVTETNEEKQKVKVMVSIFGRSTPLELDYLQVEHVKHAQ</sequence>
<keyword evidence="1" id="KW-0806">Transcription termination</keyword>
<dbReference type="HAMAP" id="MF_00948">
    <property type="entry name" value="NusG"/>
    <property type="match status" value="1"/>
</dbReference>
<evidence type="ECO:0008006" key="8">
    <source>
        <dbReference type="Google" id="ProtNLM"/>
    </source>
</evidence>
<dbReference type="InterPro" id="IPR006645">
    <property type="entry name" value="NGN-like_dom"/>
</dbReference>
<dbReference type="InterPro" id="IPR036735">
    <property type="entry name" value="NGN_dom_sf"/>
</dbReference>
<dbReference type="GO" id="GO:0006354">
    <property type="term" value="P:DNA-templated transcription elongation"/>
    <property type="evidence" value="ECO:0007669"/>
    <property type="project" value="InterPro"/>
</dbReference>
<dbReference type="NCBIfam" id="TIGR00922">
    <property type="entry name" value="nusG"/>
    <property type="match status" value="1"/>
</dbReference>
<dbReference type="InterPro" id="IPR005824">
    <property type="entry name" value="KOW"/>
</dbReference>
<dbReference type="GO" id="GO:0032784">
    <property type="term" value="P:regulation of DNA-templated transcription elongation"/>
    <property type="evidence" value="ECO:0007669"/>
    <property type="project" value="InterPro"/>
</dbReference>
<dbReference type="Pfam" id="PF00467">
    <property type="entry name" value="KOW"/>
    <property type="match status" value="1"/>
</dbReference>
<evidence type="ECO:0000313" key="7">
    <source>
        <dbReference type="EMBL" id="SUZ56352.1"/>
    </source>
</evidence>
<dbReference type="SUPFAM" id="SSF82679">
    <property type="entry name" value="N-utilization substance G protein NusG, N-terminal domain"/>
    <property type="match status" value="1"/>
</dbReference>
<dbReference type="SMART" id="SM00739">
    <property type="entry name" value="KOW"/>
    <property type="match status" value="1"/>
</dbReference>
<dbReference type="PRINTS" id="PR00338">
    <property type="entry name" value="NUSGTNSCPFCT"/>
</dbReference>